<sequence>METPRPTSSVNSRDEDDIPFSPSAQTPPTKSGAIHQLQSVIQTVNRLLWADGFQADILEAIQTLDRMRSSLQEGVTKETLQHIETLSKKVVNTLTAWTRRNQRISVDARLMKVAKAPTGKDRMPGHIEAAQSLQSFFVNNIAGNHLAPEEPLHGHLIAVGGRLDDAVFSAEQASIDAAALRKEMSERSLRVSSCSGQQEKHNKKGKQNKRKFTLKGLFSKGRGKSNDDITDGVPETVQSDDRFELWREDDALSPLSALPPACLVQPKAQELETTQQAAPEEKHGSLEMISHCQEEHQSLDLGRPGVLSQLEREIRQEFVQRIQAKRAESPEASGSRSWWHERTLKDLDGEEPEEDDEWEWEDCEEEEEQEGTELKFSFEPDETERDL</sequence>
<feature type="compositionally biased region" description="Polar residues" evidence="1">
    <location>
        <begin position="1"/>
        <end position="11"/>
    </location>
</feature>
<keyword evidence="3" id="KW-1185">Reference proteome</keyword>
<dbReference type="EMBL" id="JBBWUH010000004">
    <property type="protein sequence ID" value="KAK8169385.1"/>
    <property type="molecule type" value="Genomic_DNA"/>
</dbReference>
<comment type="caution">
    <text evidence="2">The sequence shown here is derived from an EMBL/GenBank/DDBJ whole genome shotgun (WGS) entry which is preliminary data.</text>
</comment>
<evidence type="ECO:0000313" key="3">
    <source>
        <dbReference type="Proteomes" id="UP001456524"/>
    </source>
</evidence>
<evidence type="ECO:0000313" key="2">
    <source>
        <dbReference type="EMBL" id="KAK8169385.1"/>
    </source>
</evidence>
<feature type="compositionally biased region" description="Acidic residues" evidence="1">
    <location>
        <begin position="348"/>
        <end position="371"/>
    </location>
</feature>
<organism evidence="2 3">
    <name type="scientific">Phyllosticta citrichinensis</name>
    <dbReference type="NCBI Taxonomy" id="1130410"/>
    <lineage>
        <taxon>Eukaryota</taxon>
        <taxon>Fungi</taxon>
        <taxon>Dikarya</taxon>
        <taxon>Ascomycota</taxon>
        <taxon>Pezizomycotina</taxon>
        <taxon>Dothideomycetes</taxon>
        <taxon>Dothideomycetes incertae sedis</taxon>
        <taxon>Botryosphaeriales</taxon>
        <taxon>Phyllostictaceae</taxon>
        <taxon>Phyllosticta</taxon>
    </lineage>
</organism>
<reference evidence="2 3" key="1">
    <citation type="journal article" date="2022" name="G3 (Bethesda)">
        <title>Enemy or ally: a genomic approach to elucidate the lifestyle of Phyllosticta citrichinaensis.</title>
        <authorList>
            <person name="Buijs V.A."/>
            <person name="Groenewald J.Z."/>
            <person name="Haridas S."/>
            <person name="LaButti K.M."/>
            <person name="Lipzen A."/>
            <person name="Martin F.M."/>
            <person name="Barry K."/>
            <person name="Grigoriev I.V."/>
            <person name="Crous P.W."/>
            <person name="Seidl M.F."/>
        </authorList>
    </citation>
    <scope>NUCLEOTIDE SEQUENCE [LARGE SCALE GENOMIC DNA]</scope>
    <source>
        <strain evidence="2 3">CBS 129764</strain>
    </source>
</reference>
<feature type="region of interest" description="Disordered" evidence="1">
    <location>
        <begin position="190"/>
        <end position="212"/>
    </location>
</feature>
<feature type="compositionally biased region" description="Basic and acidic residues" evidence="1">
    <location>
        <begin position="338"/>
        <end position="347"/>
    </location>
</feature>
<accession>A0ABR1XVC1</accession>
<feature type="region of interest" description="Disordered" evidence="1">
    <location>
        <begin position="325"/>
        <end position="387"/>
    </location>
</feature>
<evidence type="ECO:0000256" key="1">
    <source>
        <dbReference type="SAM" id="MobiDB-lite"/>
    </source>
</evidence>
<feature type="region of interest" description="Disordered" evidence="1">
    <location>
        <begin position="1"/>
        <end position="31"/>
    </location>
</feature>
<feature type="compositionally biased region" description="Basic residues" evidence="1">
    <location>
        <begin position="201"/>
        <end position="212"/>
    </location>
</feature>
<protein>
    <submittedName>
        <fullName evidence="2">Uncharacterized protein</fullName>
    </submittedName>
</protein>
<gene>
    <name evidence="2" type="ORF">IWX90DRAFT_413821</name>
</gene>
<dbReference type="Proteomes" id="UP001456524">
    <property type="component" value="Unassembled WGS sequence"/>
</dbReference>
<proteinExistence type="predicted"/>
<name>A0ABR1XVC1_9PEZI</name>